<dbReference type="EMBL" id="JAUEPS010000010">
    <property type="protein sequence ID" value="KAK0462055.1"/>
    <property type="molecule type" value="Genomic_DNA"/>
</dbReference>
<name>A0AA39NAH6_ARMTA</name>
<dbReference type="AlphaFoldDB" id="A0AA39NAH6"/>
<proteinExistence type="predicted"/>
<comment type="caution">
    <text evidence="2">The sequence shown here is derived from an EMBL/GenBank/DDBJ whole genome shotgun (WGS) entry which is preliminary data.</text>
</comment>
<dbReference type="Proteomes" id="UP001175211">
    <property type="component" value="Unassembled WGS sequence"/>
</dbReference>
<dbReference type="RefSeq" id="XP_060333793.1">
    <property type="nucleotide sequence ID" value="XM_060469025.1"/>
</dbReference>
<feature type="transmembrane region" description="Helical" evidence="1">
    <location>
        <begin position="123"/>
        <end position="146"/>
    </location>
</feature>
<protein>
    <submittedName>
        <fullName evidence="2">Uncharacterized protein</fullName>
    </submittedName>
</protein>
<sequence>MEHPMDYTYEQLVRLFERPADFPYQVAVSLDQQMKRLRWLSLITFYTIFIGPDTVLTGYILLREIFFTIMHHFLYLFHSCLRSPSLIRYYEERTSASLPGKEFFIFVRNSNDMYNTWTKQSRILTVLRCVSVAGCAYMVVVLWFGLQ</sequence>
<accession>A0AA39NAH6</accession>
<evidence type="ECO:0000313" key="3">
    <source>
        <dbReference type="Proteomes" id="UP001175211"/>
    </source>
</evidence>
<dbReference type="GeneID" id="85352573"/>
<keyword evidence="1" id="KW-0472">Membrane</keyword>
<organism evidence="2 3">
    <name type="scientific">Armillaria tabescens</name>
    <name type="common">Ringless honey mushroom</name>
    <name type="synonym">Agaricus tabescens</name>
    <dbReference type="NCBI Taxonomy" id="1929756"/>
    <lineage>
        <taxon>Eukaryota</taxon>
        <taxon>Fungi</taxon>
        <taxon>Dikarya</taxon>
        <taxon>Basidiomycota</taxon>
        <taxon>Agaricomycotina</taxon>
        <taxon>Agaricomycetes</taxon>
        <taxon>Agaricomycetidae</taxon>
        <taxon>Agaricales</taxon>
        <taxon>Marasmiineae</taxon>
        <taxon>Physalacriaceae</taxon>
        <taxon>Desarmillaria</taxon>
    </lineage>
</organism>
<keyword evidence="3" id="KW-1185">Reference proteome</keyword>
<feature type="transmembrane region" description="Helical" evidence="1">
    <location>
        <begin position="39"/>
        <end position="62"/>
    </location>
</feature>
<evidence type="ECO:0000256" key="1">
    <source>
        <dbReference type="SAM" id="Phobius"/>
    </source>
</evidence>
<evidence type="ECO:0000313" key="2">
    <source>
        <dbReference type="EMBL" id="KAK0462055.1"/>
    </source>
</evidence>
<keyword evidence="1" id="KW-0812">Transmembrane</keyword>
<keyword evidence="1" id="KW-1133">Transmembrane helix</keyword>
<reference evidence="2" key="1">
    <citation type="submission" date="2023-06" db="EMBL/GenBank/DDBJ databases">
        <authorList>
            <consortium name="Lawrence Berkeley National Laboratory"/>
            <person name="Ahrendt S."/>
            <person name="Sahu N."/>
            <person name="Indic B."/>
            <person name="Wong-Bajracharya J."/>
            <person name="Merenyi Z."/>
            <person name="Ke H.-M."/>
            <person name="Monk M."/>
            <person name="Kocsube S."/>
            <person name="Drula E."/>
            <person name="Lipzen A."/>
            <person name="Balint B."/>
            <person name="Henrissat B."/>
            <person name="Andreopoulos B."/>
            <person name="Martin F.M."/>
            <person name="Harder C.B."/>
            <person name="Rigling D."/>
            <person name="Ford K.L."/>
            <person name="Foster G.D."/>
            <person name="Pangilinan J."/>
            <person name="Papanicolaou A."/>
            <person name="Barry K."/>
            <person name="LaButti K."/>
            <person name="Viragh M."/>
            <person name="Koriabine M."/>
            <person name="Yan M."/>
            <person name="Riley R."/>
            <person name="Champramary S."/>
            <person name="Plett K.L."/>
            <person name="Tsai I.J."/>
            <person name="Slot J."/>
            <person name="Sipos G."/>
            <person name="Plett J."/>
            <person name="Nagy L.G."/>
            <person name="Grigoriev I.V."/>
        </authorList>
    </citation>
    <scope>NUCLEOTIDE SEQUENCE</scope>
    <source>
        <strain evidence="2">CCBAS 213</strain>
    </source>
</reference>
<gene>
    <name evidence="2" type="ORF">EV420DRAFT_143469</name>
</gene>